<keyword evidence="3" id="KW-1185">Reference proteome</keyword>
<protein>
    <submittedName>
        <fullName evidence="2">Uncharacterized protein</fullName>
    </submittedName>
</protein>
<name>A0A8H4AVR0_GIGMA</name>
<reference evidence="2 3" key="1">
    <citation type="journal article" date="2019" name="Environ. Microbiol.">
        <title>At the nexus of three kingdoms: the genome of the mycorrhizal fungus Gigaspora margarita provides insights into plant, endobacterial and fungal interactions.</title>
        <authorList>
            <person name="Venice F."/>
            <person name="Ghignone S."/>
            <person name="Salvioli di Fossalunga A."/>
            <person name="Amselem J."/>
            <person name="Novero M."/>
            <person name="Xianan X."/>
            <person name="Sedzielewska Toro K."/>
            <person name="Morin E."/>
            <person name="Lipzen A."/>
            <person name="Grigoriev I.V."/>
            <person name="Henrissat B."/>
            <person name="Martin F.M."/>
            <person name="Bonfante P."/>
        </authorList>
    </citation>
    <scope>NUCLEOTIDE SEQUENCE [LARGE SCALE GENOMIC DNA]</scope>
    <source>
        <strain evidence="2 3">BEG34</strain>
    </source>
</reference>
<evidence type="ECO:0000313" key="3">
    <source>
        <dbReference type="Proteomes" id="UP000439903"/>
    </source>
</evidence>
<dbReference type="AlphaFoldDB" id="A0A8H4AVR0"/>
<evidence type="ECO:0000256" key="1">
    <source>
        <dbReference type="SAM" id="MobiDB-lite"/>
    </source>
</evidence>
<dbReference type="EMBL" id="WTPW01000191">
    <property type="protein sequence ID" value="KAF0537251.1"/>
    <property type="molecule type" value="Genomic_DNA"/>
</dbReference>
<sequence>MSDSSKKNLSTSSKANKSKLQKLDTDDQNTLATSVITSLINDVVEHAKSKISFPNNNNNLESELQKDPESKLQEFEYTSSVQEFEFEESNLESLEELDYKMIEESETELELQEMDMNEYVKTYTQLEVNTYKD</sequence>
<accession>A0A8H4AVR0</accession>
<proteinExistence type="predicted"/>
<dbReference type="Proteomes" id="UP000439903">
    <property type="component" value="Unassembled WGS sequence"/>
</dbReference>
<organism evidence="2 3">
    <name type="scientific">Gigaspora margarita</name>
    <dbReference type="NCBI Taxonomy" id="4874"/>
    <lineage>
        <taxon>Eukaryota</taxon>
        <taxon>Fungi</taxon>
        <taxon>Fungi incertae sedis</taxon>
        <taxon>Mucoromycota</taxon>
        <taxon>Glomeromycotina</taxon>
        <taxon>Glomeromycetes</taxon>
        <taxon>Diversisporales</taxon>
        <taxon>Gigasporaceae</taxon>
        <taxon>Gigaspora</taxon>
    </lineage>
</organism>
<gene>
    <name evidence="2" type="ORF">F8M41_008563</name>
</gene>
<feature type="region of interest" description="Disordered" evidence="1">
    <location>
        <begin position="1"/>
        <end position="27"/>
    </location>
</feature>
<comment type="caution">
    <text evidence="2">The sequence shown here is derived from an EMBL/GenBank/DDBJ whole genome shotgun (WGS) entry which is preliminary data.</text>
</comment>
<evidence type="ECO:0000313" key="2">
    <source>
        <dbReference type="EMBL" id="KAF0537251.1"/>
    </source>
</evidence>